<feature type="transmembrane region" description="Helical" evidence="2">
    <location>
        <begin position="58"/>
        <end position="77"/>
    </location>
</feature>
<evidence type="ECO:0000259" key="3">
    <source>
        <dbReference type="Pfam" id="PF08376"/>
    </source>
</evidence>
<feature type="region of interest" description="Disordered" evidence="1">
    <location>
        <begin position="1"/>
        <end position="36"/>
    </location>
</feature>
<feature type="compositionally biased region" description="Low complexity" evidence="1">
    <location>
        <begin position="1"/>
        <end position="11"/>
    </location>
</feature>
<dbReference type="Pfam" id="PF08376">
    <property type="entry name" value="NIT"/>
    <property type="match status" value="1"/>
</dbReference>
<keyword evidence="2" id="KW-0812">Transmembrane</keyword>
<dbReference type="AlphaFoldDB" id="A0AAE1NLN6"/>
<gene>
    <name evidence="4" type="ORF">Pmani_036101</name>
</gene>
<protein>
    <recommendedName>
        <fullName evidence="3">Nitrate/nitrite sensing protein domain-containing protein</fullName>
    </recommendedName>
</protein>
<dbReference type="InterPro" id="IPR013587">
    <property type="entry name" value="Nitrate/nitrite_sensing"/>
</dbReference>
<sequence length="391" mass="44069">MGEQQQQQQQQQKKDKQEREEDDDFDSVHSLNSDTTASHVGINTGCGRLNVRTRRGQNLHFLQMVILPLIPILGLIVQNCVMMEAVIMYQSEITRINDGVESTVTLGGLVAAIQAERLSVAYFVFTNGSTLRSQVDSSDIYIRDKMEFYTTITTPLIKQLIVYTSSTSSPGLWQLVEAYKSIIHAIDYMGRSVIYGLNYYGRGHIDQLGLYHYVRLRAIANSGIKSSALRIREIYAQEYSQEIQEWDEEVRRNEFINGTSTKANRYITFMAKFLGDLKATQDALAVEIRTTVQKQLTVADSEEAVSIAILVLVLSISPIIVFLVRKATHIVQGKGEMATYWLEGRDGLQLEDLSTEGEAAALEGEQTNPPYMHMVEELNDDDSPQNIPKKK</sequence>
<organism evidence="4 5">
    <name type="scientific">Petrolisthes manimaculis</name>
    <dbReference type="NCBI Taxonomy" id="1843537"/>
    <lineage>
        <taxon>Eukaryota</taxon>
        <taxon>Metazoa</taxon>
        <taxon>Ecdysozoa</taxon>
        <taxon>Arthropoda</taxon>
        <taxon>Crustacea</taxon>
        <taxon>Multicrustacea</taxon>
        <taxon>Malacostraca</taxon>
        <taxon>Eumalacostraca</taxon>
        <taxon>Eucarida</taxon>
        <taxon>Decapoda</taxon>
        <taxon>Pleocyemata</taxon>
        <taxon>Anomura</taxon>
        <taxon>Galatheoidea</taxon>
        <taxon>Porcellanidae</taxon>
        <taxon>Petrolisthes</taxon>
    </lineage>
</organism>
<accession>A0AAE1NLN6</accession>
<keyword evidence="2" id="KW-1133">Transmembrane helix</keyword>
<keyword evidence="2" id="KW-0472">Membrane</keyword>
<feature type="transmembrane region" description="Helical" evidence="2">
    <location>
        <begin position="304"/>
        <end position="324"/>
    </location>
</feature>
<evidence type="ECO:0000313" key="4">
    <source>
        <dbReference type="EMBL" id="KAK4291046.1"/>
    </source>
</evidence>
<evidence type="ECO:0000256" key="2">
    <source>
        <dbReference type="SAM" id="Phobius"/>
    </source>
</evidence>
<feature type="domain" description="Nitrate/nitrite sensing protein" evidence="3">
    <location>
        <begin position="129"/>
        <end position="284"/>
    </location>
</feature>
<evidence type="ECO:0000313" key="5">
    <source>
        <dbReference type="Proteomes" id="UP001292094"/>
    </source>
</evidence>
<name>A0AAE1NLN6_9EUCA</name>
<comment type="caution">
    <text evidence="4">The sequence shown here is derived from an EMBL/GenBank/DDBJ whole genome shotgun (WGS) entry which is preliminary data.</text>
</comment>
<dbReference type="Proteomes" id="UP001292094">
    <property type="component" value="Unassembled WGS sequence"/>
</dbReference>
<keyword evidence="5" id="KW-1185">Reference proteome</keyword>
<evidence type="ECO:0000256" key="1">
    <source>
        <dbReference type="SAM" id="MobiDB-lite"/>
    </source>
</evidence>
<dbReference type="EMBL" id="JAWZYT010005291">
    <property type="protein sequence ID" value="KAK4291046.1"/>
    <property type="molecule type" value="Genomic_DNA"/>
</dbReference>
<proteinExistence type="predicted"/>
<reference evidence="4" key="1">
    <citation type="submission" date="2023-11" db="EMBL/GenBank/DDBJ databases">
        <title>Genome assemblies of two species of porcelain crab, Petrolisthes cinctipes and Petrolisthes manimaculis (Anomura: Porcellanidae).</title>
        <authorList>
            <person name="Angst P."/>
        </authorList>
    </citation>
    <scope>NUCLEOTIDE SEQUENCE</scope>
    <source>
        <strain evidence="4">PB745_02</strain>
        <tissue evidence="4">Gill</tissue>
    </source>
</reference>